<evidence type="ECO:0000313" key="7">
    <source>
        <dbReference type="EMBL" id="VDN56564.1"/>
    </source>
</evidence>
<keyword evidence="3 6" id="KW-0812">Transmembrane</keyword>
<feature type="transmembrane region" description="Helical" evidence="6">
    <location>
        <begin position="27"/>
        <end position="51"/>
    </location>
</feature>
<evidence type="ECO:0000256" key="4">
    <source>
        <dbReference type="ARBA" id="ARBA00022989"/>
    </source>
</evidence>
<sequence>MKNNDEQVPFIDNRPIAVEANQCNIHVLINLFLMVFLILPAYIHAIWYCFFRKQPTNQIS</sequence>
<keyword evidence="9" id="KW-1185">Reference proteome</keyword>
<evidence type="ECO:0000256" key="1">
    <source>
        <dbReference type="ARBA" id="ARBA00004370"/>
    </source>
</evidence>
<evidence type="ECO:0000313" key="9">
    <source>
        <dbReference type="Proteomes" id="UP000274756"/>
    </source>
</evidence>
<dbReference type="EMBL" id="UYYG01001156">
    <property type="protein sequence ID" value="VDN56564.1"/>
    <property type="molecule type" value="Genomic_DNA"/>
</dbReference>
<evidence type="ECO:0000313" key="10">
    <source>
        <dbReference type="WBParaSite" id="DME_0000217701-mRNA-1"/>
    </source>
</evidence>
<dbReference type="GO" id="GO:0016020">
    <property type="term" value="C:membrane"/>
    <property type="evidence" value="ECO:0007669"/>
    <property type="project" value="UniProtKB-SubCell"/>
</dbReference>
<accession>A0A0N4U5P2</accession>
<name>A0A0N4U5P2_DRAME</name>
<dbReference type="Proteomes" id="UP000274756">
    <property type="component" value="Unassembled WGS sequence"/>
</dbReference>
<dbReference type="InterPro" id="IPR000612">
    <property type="entry name" value="PMP3"/>
</dbReference>
<dbReference type="Proteomes" id="UP000038040">
    <property type="component" value="Unplaced"/>
</dbReference>
<keyword evidence="5 6" id="KW-0472">Membrane</keyword>
<evidence type="ECO:0000256" key="3">
    <source>
        <dbReference type="ARBA" id="ARBA00022692"/>
    </source>
</evidence>
<evidence type="ECO:0000256" key="2">
    <source>
        <dbReference type="ARBA" id="ARBA00009530"/>
    </source>
</evidence>
<proteinExistence type="inferred from homology"/>
<comment type="similarity">
    <text evidence="2">Belongs to the UPF0057 (PMP3) family.</text>
</comment>
<reference evidence="7 9" key="2">
    <citation type="submission" date="2018-11" db="EMBL/GenBank/DDBJ databases">
        <authorList>
            <consortium name="Pathogen Informatics"/>
        </authorList>
    </citation>
    <scope>NUCLEOTIDE SEQUENCE [LARGE SCALE GENOMIC DNA]</scope>
</reference>
<organism evidence="8 10">
    <name type="scientific">Dracunculus medinensis</name>
    <name type="common">Guinea worm</name>
    <dbReference type="NCBI Taxonomy" id="318479"/>
    <lineage>
        <taxon>Eukaryota</taxon>
        <taxon>Metazoa</taxon>
        <taxon>Ecdysozoa</taxon>
        <taxon>Nematoda</taxon>
        <taxon>Chromadorea</taxon>
        <taxon>Rhabditida</taxon>
        <taxon>Spirurina</taxon>
        <taxon>Dracunculoidea</taxon>
        <taxon>Dracunculidae</taxon>
        <taxon>Dracunculus</taxon>
    </lineage>
</organism>
<evidence type="ECO:0000256" key="5">
    <source>
        <dbReference type="ARBA" id="ARBA00023136"/>
    </source>
</evidence>
<protein>
    <submittedName>
        <fullName evidence="10">YqaE/Pmp3 family membrane protein</fullName>
    </submittedName>
</protein>
<dbReference type="OrthoDB" id="2802411at2759"/>
<reference evidence="10" key="1">
    <citation type="submission" date="2017-02" db="UniProtKB">
        <authorList>
            <consortium name="WormBaseParasite"/>
        </authorList>
    </citation>
    <scope>IDENTIFICATION</scope>
</reference>
<keyword evidence="4 6" id="KW-1133">Transmembrane helix</keyword>
<dbReference type="Pfam" id="PF01679">
    <property type="entry name" value="Pmp3"/>
    <property type="match status" value="1"/>
</dbReference>
<comment type="subcellular location">
    <subcellularLocation>
        <location evidence="1">Membrane</location>
    </subcellularLocation>
</comment>
<dbReference type="STRING" id="318479.A0A0N4U5P2"/>
<dbReference type="AlphaFoldDB" id="A0A0N4U5P2"/>
<gene>
    <name evidence="7" type="ORF">DME_LOCUS6537</name>
</gene>
<evidence type="ECO:0000256" key="6">
    <source>
        <dbReference type="SAM" id="Phobius"/>
    </source>
</evidence>
<dbReference type="WBParaSite" id="DME_0000217701-mRNA-1">
    <property type="protein sequence ID" value="DME_0000217701-mRNA-1"/>
    <property type="gene ID" value="DME_0000217701"/>
</dbReference>
<evidence type="ECO:0000313" key="8">
    <source>
        <dbReference type="Proteomes" id="UP000038040"/>
    </source>
</evidence>